<gene>
    <name evidence="2" type="ORF">BpHYR1_007187</name>
</gene>
<keyword evidence="1" id="KW-0732">Signal</keyword>
<comment type="caution">
    <text evidence="2">The sequence shown here is derived from an EMBL/GenBank/DDBJ whole genome shotgun (WGS) entry which is preliminary data.</text>
</comment>
<evidence type="ECO:0000256" key="1">
    <source>
        <dbReference type="SAM" id="SignalP"/>
    </source>
</evidence>
<proteinExistence type="predicted"/>
<evidence type="ECO:0000313" key="3">
    <source>
        <dbReference type="Proteomes" id="UP000276133"/>
    </source>
</evidence>
<dbReference type="Proteomes" id="UP000276133">
    <property type="component" value="Unassembled WGS sequence"/>
</dbReference>
<evidence type="ECO:0000313" key="2">
    <source>
        <dbReference type="EMBL" id="RNA16077.1"/>
    </source>
</evidence>
<reference evidence="2 3" key="1">
    <citation type="journal article" date="2018" name="Sci. Rep.">
        <title>Genomic signatures of local adaptation to the degree of environmental predictability in rotifers.</title>
        <authorList>
            <person name="Franch-Gras L."/>
            <person name="Hahn C."/>
            <person name="Garcia-Roger E.M."/>
            <person name="Carmona M.J."/>
            <person name="Serra M."/>
            <person name="Gomez A."/>
        </authorList>
    </citation>
    <scope>NUCLEOTIDE SEQUENCE [LARGE SCALE GENOMIC DNA]</scope>
    <source>
        <strain evidence="2">HYR1</strain>
    </source>
</reference>
<protein>
    <submittedName>
        <fullName evidence="2">Uncharacterized protein</fullName>
    </submittedName>
</protein>
<dbReference type="EMBL" id="REGN01004815">
    <property type="protein sequence ID" value="RNA16077.1"/>
    <property type="molecule type" value="Genomic_DNA"/>
</dbReference>
<name>A0A3M7QXG3_BRAPC</name>
<organism evidence="2 3">
    <name type="scientific">Brachionus plicatilis</name>
    <name type="common">Marine rotifer</name>
    <name type="synonym">Brachionus muelleri</name>
    <dbReference type="NCBI Taxonomy" id="10195"/>
    <lineage>
        <taxon>Eukaryota</taxon>
        <taxon>Metazoa</taxon>
        <taxon>Spiralia</taxon>
        <taxon>Gnathifera</taxon>
        <taxon>Rotifera</taxon>
        <taxon>Eurotatoria</taxon>
        <taxon>Monogononta</taxon>
        <taxon>Pseudotrocha</taxon>
        <taxon>Ploima</taxon>
        <taxon>Brachionidae</taxon>
        <taxon>Brachionus</taxon>
    </lineage>
</organism>
<sequence length="360" mass="41937">MFKFRFLILFNLFFLNSFANESKILNALCKWHQVSIQCTLKEYFLSNGSDKFEQKTQIIFDSVNNFNLFGHQFINLEITDSVSLTNIEIIFSIHNIEFSRPPRFYLPHLKIVYLKSVYFKAKNNSMLGLKCKSTNFKSTFVVNPNISVYSNGEKCSNSNCNQCDLTASQEVSLEKRSGLFEYDRNSMQSEILNIFNEYFSNDFLIFFAKLKNQDSRWKENDNSRPSVDSIGSVQRRSMQRHQFAVENLKKRPSKSILITPERKSQILENRLSTLNKLGLEQNRESVLSQNRLSVLDPRQSQASDLAFRNSVASQITRESSAFRLSNFNVDDNRKSMSSLKSVTFNEKTQKQKYRHKILLL</sequence>
<feature type="signal peptide" evidence="1">
    <location>
        <begin position="1"/>
        <end position="19"/>
    </location>
</feature>
<keyword evidence="3" id="KW-1185">Reference proteome</keyword>
<accession>A0A3M7QXG3</accession>
<dbReference type="AlphaFoldDB" id="A0A3M7QXG3"/>
<feature type="chain" id="PRO_5018293457" evidence="1">
    <location>
        <begin position="20"/>
        <end position="360"/>
    </location>
</feature>
<dbReference type="OrthoDB" id="10677203at2759"/>